<dbReference type="PROSITE" id="PS50931">
    <property type="entry name" value="HTH_LYSR"/>
    <property type="match status" value="1"/>
</dbReference>
<evidence type="ECO:0000313" key="6">
    <source>
        <dbReference type="EMBL" id="AFC86522.1"/>
    </source>
</evidence>
<dbReference type="GO" id="GO:0003677">
    <property type="term" value="F:DNA binding"/>
    <property type="evidence" value="ECO:0007669"/>
    <property type="project" value="UniProtKB-KW"/>
</dbReference>
<dbReference type="CDD" id="cd08414">
    <property type="entry name" value="PBP2_LTTR_aromatics_like"/>
    <property type="match status" value="1"/>
</dbReference>
<dbReference type="OrthoDB" id="5289754at2"/>
<proteinExistence type="inferred from homology"/>
<keyword evidence="7" id="KW-1185">Reference proteome</keyword>
<dbReference type="InterPro" id="IPR036390">
    <property type="entry name" value="WH_DNA-bd_sf"/>
</dbReference>
<dbReference type="STRING" id="767434.Fraau_2140"/>
<dbReference type="GO" id="GO:0003700">
    <property type="term" value="F:DNA-binding transcription factor activity"/>
    <property type="evidence" value="ECO:0007669"/>
    <property type="project" value="InterPro"/>
</dbReference>
<dbReference type="AlphaFoldDB" id="H8L446"/>
<name>H8L446_FRAAD</name>
<dbReference type="eggNOG" id="COG0583">
    <property type="taxonomic scope" value="Bacteria"/>
</dbReference>
<organism evidence="6 7">
    <name type="scientific">Frateuria aurantia (strain ATCC 33424 / DSM 6220 / KCTC 2777 / LMG 1558 / NBRC 3245 / NCIMB 13370)</name>
    <name type="common">Acetobacter aurantius</name>
    <dbReference type="NCBI Taxonomy" id="767434"/>
    <lineage>
        <taxon>Bacteria</taxon>
        <taxon>Pseudomonadati</taxon>
        <taxon>Pseudomonadota</taxon>
        <taxon>Gammaproteobacteria</taxon>
        <taxon>Lysobacterales</taxon>
        <taxon>Rhodanobacteraceae</taxon>
        <taxon>Frateuria</taxon>
    </lineage>
</organism>
<reference evidence="6" key="1">
    <citation type="submission" date="2012-02" db="EMBL/GenBank/DDBJ databases">
        <title>The complete genome of Frateuria aurantia DSM 6220.</title>
        <authorList>
            <consortium name="US DOE Joint Genome Institute (JGI-PGF)"/>
            <person name="Lucas S."/>
            <person name="Copeland A."/>
            <person name="Lapidus A."/>
            <person name="Glavina del Rio T."/>
            <person name="Dalin E."/>
            <person name="Tice H."/>
            <person name="Bruce D."/>
            <person name="Goodwin L."/>
            <person name="Pitluck S."/>
            <person name="Peters L."/>
            <person name="Ovchinnikova G."/>
            <person name="Teshima H."/>
            <person name="Kyrpides N."/>
            <person name="Mavromatis K."/>
            <person name="Ivanova N."/>
            <person name="Brettin T."/>
            <person name="Detter J.C."/>
            <person name="Han C."/>
            <person name="Larimer F."/>
            <person name="Land M."/>
            <person name="Hauser L."/>
            <person name="Markowitz V."/>
            <person name="Cheng J.-F."/>
            <person name="Hugenholtz P."/>
            <person name="Woyke T."/>
            <person name="Wu D."/>
            <person name="Brambilla E."/>
            <person name="Klenk H.-P."/>
            <person name="Eisen J.A."/>
        </authorList>
    </citation>
    <scope>NUCLEOTIDE SEQUENCE</scope>
    <source>
        <strain evidence="6">DSM 6220</strain>
    </source>
</reference>
<accession>H8L446</accession>
<dbReference type="KEGG" id="fau:Fraau_2140"/>
<dbReference type="Pfam" id="PF00126">
    <property type="entry name" value="HTH_1"/>
    <property type="match status" value="1"/>
</dbReference>
<dbReference type="InterPro" id="IPR000847">
    <property type="entry name" value="LysR_HTH_N"/>
</dbReference>
<keyword evidence="3" id="KW-0238">DNA-binding</keyword>
<dbReference type="SUPFAM" id="SSF53850">
    <property type="entry name" value="Periplasmic binding protein-like II"/>
    <property type="match status" value="1"/>
</dbReference>
<evidence type="ECO:0000256" key="2">
    <source>
        <dbReference type="ARBA" id="ARBA00023015"/>
    </source>
</evidence>
<dbReference type="PANTHER" id="PTHR30346">
    <property type="entry name" value="TRANSCRIPTIONAL DUAL REGULATOR HCAR-RELATED"/>
    <property type="match status" value="1"/>
</dbReference>
<gene>
    <name evidence="6" type="ordered locus">Fraau_2140</name>
</gene>
<dbReference type="GO" id="GO:0032993">
    <property type="term" value="C:protein-DNA complex"/>
    <property type="evidence" value="ECO:0007669"/>
    <property type="project" value="TreeGrafter"/>
</dbReference>
<dbReference type="HOGENOM" id="CLU_039613_6_4_6"/>
<evidence type="ECO:0000256" key="1">
    <source>
        <dbReference type="ARBA" id="ARBA00009437"/>
    </source>
</evidence>
<sequence length="310" mass="34154">MNRPSLISVSLRKIHTFSIVCDTMHMARAAERLGISQPSLSEQIQGLEQALGFRLFHRRRRAIDLTEAGQQLLIEARALLQAHHDMLERVGRIARGEMGRLAIGHVGSAMFVRPLAGQLKAMRKRFPGVDMRLREAGGRRLLEALAAGDLDLVLLRAPLKLPAYLRHRVHSSQKLVVVMPRGHVLAGSRGIHLSQLAAHVLVDYAEDDQTIGITPMVRELAQQSGVELQVSWRVTTVGSVLGLVASGEGIGIVPDHAALRASRSVVARVLKPPVNSELWLVWHQDRETPTVRQFLAIVGEDDGRAVVVRP</sequence>
<dbReference type="InterPro" id="IPR005119">
    <property type="entry name" value="LysR_subst-bd"/>
</dbReference>
<dbReference type="InterPro" id="IPR036388">
    <property type="entry name" value="WH-like_DNA-bd_sf"/>
</dbReference>
<dbReference type="Gene3D" id="3.40.190.10">
    <property type="entry name" value="Periplasmic binding protein-like II"/>
    <property type="match status" value="2"/>
</dbReference>
<dbReference type="PRINTS" id="PR00039">
    <property type="entry name" value="HTHLYSR"/>
</dbReference>
<dbReference type="Proteomes" id="UP000005234">
    <property type="component" value="Chromosome"/>
</dbReference>
<dbReference type="RefSeq" id="WP_014403525.1">
    <property type="nucleotide sequence ID" value="NC_017033.1"/>
</dbReference>
<protein>
    <submittedName>
        <fullName evidence="6">Transcriptional regulator</fullName>
    </submittedName>
</protein>
<dbReference type="SUPFAM" id="SSF46785">
    <property type="entry name" value="Winged helix' DNA-binding domain"/>
    <property type="match status" value="1"/>
</dbReference>
<dbReference type="PANTHER" id="PTHR30346:SF0">
    <property type="entry name" value="HCA OPERON TRANSCRIPTIONAL ACTIVATOR HCAR"/>
    <property type="match status" value="1"/>
</dbReference>
<dbReference type="Pfam" id="PF03466">
    <property type="entry name" value="LysR_substrate"/>
    <property type="match status" value="1"/>
</dbReference>
<dbReference type="FunFam" id="1.10.10.10:FF:000001">
    <property type="entry name" value="LysR family transcriptional regulator"/>
    <property type="match status" value="1"/>
</dbReference>
<feature type="domain" description="HTH lysR-type" evidence="5">
    <location>
        <begin position="9"/>
        <end position="66"/>
    </location>
</feature>
<evidence type="ECO:0000313" key="7">
    <source>
        <dbReference type="Proteomes" id="UP000005234"/>
    </source>
</evidence>
<dbReference type="EMBL" id="CP003350">
    <property type="protein sequence ID" value="AFC86522.1"/>
    <property type="molecule type" value="Genomic_DNA"/>
</dbReference>
<evidence type="ECO:0000256" key="4">
    <source>
        <dbReference type="ARBA" id="ARBA00023163"/>
    </source>
</evidence>
<comment type="similarity">
    <text evidence="1">Belongs to the LysR transcriptional regulatory family.</text>
</comment>
<evidence type="ECO:0000259" key="5">
    <source>
        <dbReference type="PROSITE" id="PS50931"/>
    </source>
</evidence>
<keyword evidence="4" id="KW-0804">Transcription</keyword>
<evidence type="ECO:0000256" key="3">
    <source>
        <dbReference type="ARBA" id="ARBA00023125"/>
    </source>
</evidence>
<dbReference type="Gene3D" id="1.10.10.10">
    <property type="entry name" value="Winged helix-like DNA-binding domain superfamily/Winged helix DNA-binding domain"/>
    <property type="match status" value="1"/>
</dbReference>
<keyword evidence="2" id="KW-0805">Transcription regulation</keyword>